<protein>
    <recommendedName>
        <fullName evidence="3">TIGR04255 family protein</fullName>
    </recommendedName>
</protein>
<dbReference type="RefSeq" id="WP_146430710.1">
    <property type="nucleotide sequence ID" value="NZ_SJPF01000002.1"/>
</dbReference>
<sequence>MAGYRSLSDDCYVNMNLNTEMDLPSSRETVLHFFEQIRKKFPLMRNFYARERSEFVLEEDKDQGNYRWASVEAKRVLSGCVNIDNWDDAIDQHRFVLELVPYLLSVSPLDCESLNLMYGFDFTYRGNHNQLVAEALGLSPAFERLARSSDHRMVSCEPSIQFALDDDCRTQCRISIETRTSAYHVRTGEFPEEQLSVYLTLRNYGSLDPGQTYVETLDQLHAAATRIMDEHVIGNILEPLRQAITLR</sequence>
<accession>A0A5C5V9A8</accession>
<reference evidence="1 2" key="1">
    <citation type="submission" date="2019-02" db="EMBL/GenBank/DDBJ databases">
        <title>Deep-cultivation of Planctomycetes and their phenomic and genomic characterization uncovers novel biology.</title>
        <authorList>
            <person name="Wiegand S."/>
            <person name="Jogler M."/>
            <person name="Boedeker C."/>
            <person name="Pinto D."/>
            <person name="Vollmers J."/>
            <person name="Rivas-Marin E."/>
            <person name="Kohn T."/>
            <person name="Peeters S.H."/>
            <person name="Heuer A."/>
            <person name="Rast P."/>
            <person name="Oberbeckmann S."/>
            <person name="Bunk B."/>
            <person name="Jeske O."/>
            <person name="Meyerdierks A."/>
            <person name="Storesund J.E."/>
            <person name="Kallscheuer N."/>
            <person name="Luecker S."/>
            <person name="Lage O.M."/>
            <person name="Pohl T."/>
            <person name="Merkel B.J."/>
            <person name="Hornburger P."/>
            <person name="Mueller R.-W."/>
            <person name="Bruemmer F."/>
            <person name="Labrenz M."/>
            <person name="Spormann A.M."/>
            <person name="Op Den Camp H."/>
            <person name="Overmann J."/>
            <person name="Amann R."/>
            <person name="Jetten M.S.M."/>
            <person name="Mascher T."/>
            <person name="Medema M.H."/>
            <person name="Devos D.P."/>
            <person name="Kaster A.-K."/>
            <person name="Ovreas L."/>
            <person name="Rohde M."/>
            <person name="Galperin M.Y."/>
            <person name="Jogler C."/>
        </authorList>
    </citation>
    <scope>NUCLEOTIDE SEQUENCE [LARGE SCALE GENOMIC DNA]</scope>
    <source>
        <strain evidence="1 2">Enr8</strain>
    </source>
</reference>
<evidence type="ECO:0008006" key="3">
    <source>
        <dbReference type="Google" id="ProtNLM"/>
    </source>
</evidence>
<dbReference type="EMBL" id="SJPF01000002">
    <property type="protein sequence ID" value="TWT34449.1"/>
    <property type="molecule type" value="Genomic_DNA"/>
</dbReference>
<organism evidence="1 2">
    <name type="scientific">Blastopirellula retiformator</name>
    <dbReference type="NCBI Taxonomy" id="2527970"/>
    <lineage>
        <taxon>Bacteria</taxon>
        <taxon>Pseudomonadati</taxon>
        <taxon>Planctomycetota</taxon>
        <taxon>Planctomycetia</taxon>
        <taxon>Pirellulales</taxon>
        <taxon>Pirellulaceae</taxon>
        <taxon>Blastopirellula</taxon>
    </lineage>
</organism>
<dbReference type="AlphaFoldDB" id="A0A5C5V9A8"/>
<name>A0A5C5V9A8_9BACT</name>
<dbReference type="Proteomes" id="UP000318878">
    <property type="component" value="Unassembled WGS sequence"/>
</dbReference>
<evidence type="ECO:0000313" key="1">
    <source>
        <dbReference type="EMBL" id="TWT34449.1"/>
    </source>
</evidence>
<keyword evidence="2" id="KW-1185">Reference proteome</keyword>
<gene>
    <name evidence="1" type="ORF">Enr8_18580</name>
</gene>
<evidence type="ECO:0000313" key="2">
    <source>
        <dbReference type="Proteomes" id="UP000318878"/>
    </source>
</evidence>
<proteinExistence type="predicted"/>
<comment type="caution">
    <text evidence="1">The sequence shown here is derived from an EMBL/GenBank/DDBJ whole genome shotgun (WGS) entry which is preliminary data.</text>
</comment>
<dbReference type="OrthoDB" id="250042at2"/>